<proteinExistence type="predicted"/>
<evidence type="ECO:0000256" key="3">
    <source>
        <dbReference type="ARBA" id="ARBA00022989"/>
    </source>
</evidence>
<dbReference type="Proteomes" id="UP000580250">
    <property type="component" value="Unassembled WGS sequence"/>
</dbReference>
<feature type="transmembrane region" description="Helical" evidence="5">
    <location>
        <begin position="7"/>
        <end position="30"/>
    </location>
</feature>
<dbReference type="Gene3D" id="1.20.140.150">
    <property type="match status" value="1"/>
</dbReference>
<dbReference type="GO" id="GO:0005886">
    <property type="term" value="C:plasma membrane"/>
    <property type="evidence" value="ECO:0007669"/>
    <property type="project" value="TreeGrafter"/>
</dbReference>
<comment type="subcellular location">
    <subcellularLocation>
        <location evidence="1">Membrane</location>
        <topology evidence="1">Multi-pass membrane protein</topology>
    </subcellularLocation>
</comment>
<protein>
    <submittedName>
        <fullName evidence="6">Uncharacterized protein</fullName>
    </submittedName>
</protein>
<name>A0A6V7U983_MELEN</name>
<accession>A0A6V7U983</accession>
<evidence type="ECO:0000256" key="4">
    <source>
        <dbReference type="ARBA" id="ARBA00023136"/>
    </source>
</evidence>
<dbReference type="InterPro" id="IPR010761">
    <property type="entry name" value="Clc_prot-like"/>
</dbReference>
<dbReference type="PANTHER" id="PTHR10671:SF51">
    <property type="entry name" value="CLC-LIKE PROTEIN"/>
    <property type="match status" value="1"/>
</dbReference>
<feature type="transmembrane region" description="Helical" evidence="5">
    <location>
        <begin position="150"/>
        <end position="170"/>
    </location>
</feature>
<keyword evidence="4 5" id="KW-0472">Membrane</keyword>
<keyword evidence="2 5" id="KW-0812">Transmembrane</keyword>
<evidence type="ECO:0000256" key="1">
    <source>
        <dbReference type="ARBA" id="ARBA00004141"/>
    </source>
</evidence>
<evidence type="ECO:0000313" key="6">
    <source>
        <dbReference type="EMBL" id="CAD2150146.1"/>
    </source>
</evidence>
<evidence type="ECO:0000256" key="5">
    <source>
        <dbReference type="SAM" id="Phobius"/>
    </source>
</evidence>
<reference evidence="6 7" key="1">
    <citation type="submission" date="2020-08" db="EMBL/GenBank/DDBJ databases">
        <authorList>
            <person name="Koutsovoulos G."/>
            <person name="Danchin GJ E."/>
        </authorList>
    </citation>
    <scope>NUCLEOTIDE SEQUENCE [LARGE SCALE GENOMIC DNA]</scope>
</reference>
<sequence length="218" mass="25731">MASKIRKIVIICSCIFTILGMFHSILALIWPSWQIVNLEENNTTHYHGLFEDCIDGVSNEFIDKLNDSNKDITSIDNQYYCILKSYYTKNNDTFYRDENDFFDEYKRHKYYGWHIFTILILLLTFITSFISLCFGAYTCCCPSILLINKAMTLITWLLSMIVLIVFYYYSQQSENRFIKGKVDTYEQHLGIGYFLQVAATLYHFIAFVLALFTTKKFY</sequence>
<comment type="caution">
    <text evidence="6">The sequence shown here is derived from an EMBL/GenBank/DDBJ whole genome shotgun (WGS) entry which is preliminary data.</text>
</comment>
<dbReference type="AlphaFoldDB" id="A0A6V7U983"/>
<dbReference type="Pfam" id="PF07062">
    <property type="entry name" value="Clc-like"/>
    <property type="match status" value="1"/>
</dbReference>
<feature type="transmembrane region" description="Helical" evidence="5">
    <location>
        <begin position="111"/>
        <end position="138"/>
    </location>
</feature>
<dbReference type="PANTHER" id="PTHR10671">
    <property type="entry name" value="EPITHELIAL MEMBRANE PROTEIN-RELATED"/>
    <property type="match status" value="1"/>
</dbReference>
<dbReference type="EMBL" id="CAJEWN010000045">
    <property type="protein sequence ID" value="CAD2150146.1"/>
    <property type="molecule type" value="Genomic_DNA"/>
</dbReference>
<evidence type="ECO:0000313" key="7">
    <source>
        <dbReference type="Proteomes" id="UP000580250"/>
    </source>
</evidence>
<feature type="transmembrane region" description="Helical" evidence="5">
    <location>
        <begin position="190"/>
        <end position="212"/>
    </location>
</feature>
<dbReference type="InterPro" id="IPR050579">
    <property type="entry name" value="PMP-22/EMP/MP20-like"/>
</dbReference>
<organism evidence="6 7">
    <name type="scientific">Meloidogyne enterolobii</name>
    <name type="common">Root-knot nematode worm</name>
    <name type="synonym">Meloidogyne mayaguensis</name>
    <dbReference type="NCBI Taxonomy" id="390850"/>
    <lineage>
        <taxon>Eukaryota</taxon>
        <taxon>Metazoa</taxon>
        <taxon>Ecdysozoa</taxon>
        <taxon>Nematoda</taxon>
        <taxon>Chromadorea</taxon>
        <taxon>Rhabditida</taxon>
        <taxon>Tylenchina</taxon>
        <taxon>Tylenchomorpha</taxon>
        <taxon>Tylenchoidea</taxon>
        <taxon>Meloidogynidae</taxon>
        <taxon>Meloidogyninae</taxon>
        <taxon>Meloidogyne</taxon>
    </lineage>
</organism>
<evidence type="ECO:0000256" key="2">
    <source>
        <dbReference type="ARBA" id="ARBA00022692"/>
    </source>
</evidence>
<gene>
    <name evidence="6" type="ORF">MENT_LOCUS9927</name>
</gene>
<keyword evidence="3 5" id="KW-1133">Transmembrane helix</keyword>